<evidence type="ECO:0000313" key="1">
    <source>
        <dbReference type="EMBL" id="CAG8834971.1"/>
    </source>
</evidence>
<sequence>VENKNAFIATEYIRKGKWEKLPDNIKEEMKSRLSDREGELYFSILIYHPQEFYSVLLTYHTAVYDIWLMTLDPVAITFRLDSLLGSLSSYKNSEKELLSIIKVFEELNKEKKRMEKTTRDLKSFGGTWNRMDITKILADVQEKINTSGDKKFVENLRKN</sequence>
<dbReference type="EMBL" id="CAJVQC010110665">
    <property type="protein sequence ID" value="CAG8834971.1"/>
    <property type="molecule type" value="Genomic_DNA"/>
</dbReference>
<comment type="caution">
    <text evidence="1">The sequence shown here is derived from an EMBL/GenBank/DDBJ whole genome shotgun (WGS) entry which is preliminary data.</text>
</comment>
<feature type="non-terminal residue" evidence="1">
    <location>
        <position position="159"/>
    </location>
</feature>
<dbReference type="Proteomes" id="UP000789920">
    <property type="component" value="Unassembled WGS sequence"/>
</dbReference>
<name>A0ACA9SFH4_9GLOM</name>
<evidence type="ECO:0000313" key="2">
    <source>
        <dbReference type="Proteomes" id="UP000789920"/>
    </source>
</evidence>
<reference evidence="1" key="1">
    <citation type="submission" date="2021-06" db="EMBL/GenBank/DDBJ databases">
        <authorList>
            <person name="Kallberg Y."/>
            <person name="Tangrot J."/>
            <person name="Rosling A."/>
        </authorList>
    </citation>
    <scope>NUCLEOTIDE SEQUENCE</scope>
    <source>
        <strain evidence="1">MA461A</strain>
    </source>
</reference>
<organism evidence="1 2">
    <name type="scientific">Racocetra persica</name>
    <dbReference type="NCBI Taxonomy" id="160502"/>
    <lineage>
        <taxon>Eukaryota</taxon>
        <taxon>Fungi</taxon>
        <taxon>Fungi incertae sedis</taxon>
        <taxon>Mucoromycota</taxon>
        <taxon>Glomeromycotina</taxon>
        <taxon>Glomeromycetes</taxon>
        <taxon>Diversisporales</taxon>
        <taxon>Gigasporaceae</taxon>
        <taxon>Racocetra</taxon>
    </lineage>
</organism>
<keyword evidence="2" id="KW-1185">Reference proteome</keyword>
<protein>
    <submittedName>
        <fullName evidence="1">12302_t:CDS:1</fullName>
    </submittedName>
</protein>
<feature type="non-terminal residue" evidence="1">
    <location>
        <position position="1"/>
    </location>
</feature>
<proteinExistence type="predicted"/>
<accession>A0ACA9SFH4</accession>
<gene>
    <name evidence="1" type="ORF">RPERSI_LOCUS29378</name>
</gene>